<dbReference type="Gene3D" id="3.40.1410.10">
    <property type="entry name" value="Chorismate lyase-like"/>
    <property type="match status" value="1"/>
</dbReference>
<evidence type="ECO:0000313" key="1">
    <source>
        <dbReference type="EMBL" id="QHI95068.1"/>
    </source>
</evidence>
<organism evidence="1 2">
    <name type="scientific">Aristophania vespae</name>
    <dbReference type="NCBI Taxonomy" id="2697033"/>
    <lineage>
        <taxon>Bacteria</taxon>
        <taxon>Pseudomonadati</taxon>
        <taxon>Pseudomonadota</taxon>
        <taxon>Alphaproteobacteria</taxon>
        <taxon>Acetobacterales</taxon>
        <taxon>Acetobacteraceae</taxon>
        <taxon>Aristophania</taxon>
    </lineage>
</organism>
<dbReference type="AlphaFoldDB" id="A0A6P1NC02"/>
<proteinExistence type="predicted"/>
<dbReference type="Proteomes" id="UP000463975">
    <property type="component" value="Chromosome"/>
</dbReference>
<dbReference type="InterPro" id="IPR028978">
    <property type="entry name" value="Chorismate_lyase_/UTRA_dom_sf"/>
</dbReference>
<dbReference type="EMBL" id="CP047652">
    <property type="protein sequence ID" value="QHI95068.1"/>
    <property type="molecule type" value="Genomic_DNA"/>
</dbReference>
<gene>
    <name evidence="1" type="ORF">GT348_01010</name>
</gene>
<protein>
    <recommendedName>
        <fullName evidence="3">Chorismate lyase</fullName>
    </recommendedName>
</protein>
<evidence type="ECO:0008006" key="3">
    <source>
        <dbReference type="Google" id="ProtNLM"/>
    </source>
</evidence>
<dbReference type="RefSeq" id="WP_160618146.1">
    <property type="nucleotide sequence ID" value="NZ_CP047652.1"/>
</dbReference>
<name>A0A6P1NC02_9PROT</name>
<sequence>MTLQKAVISLNTLLETGISATAMLQSFCARSLRVEFLTPTPFPLKDYLHYLEPNSTEKTPLYFRHIRLFDENILLSEAWNVYRADYLAPEAQSLLEKSTIPFGAAIGKDFFRRQPLKSRYLNDNPHSTGHSENFVLEHHALLRRQQDHKIFSIVLERYSAEAAHLCYRASST</sequence>
<evidence type="ECO:0000313" key="2">
    <source>
        <dbReference type="Proteomes" id="UP000463975"/>
    </source>
</evidence>
<dbReference type="KEGG" id="bomb:GT348_01010"/>
<reference evidence="1 2" key="1">
    <citation type="submission" date="2020-01" db="EMBL/GenBank/DDBJ databases">
        <title>Genome sequencing of strain KACC 21507.</title>
        <authorList>
            <person name="Heo J."/>
            <person name="Kim S.-J."/>
            <person name="Kim J.-S."/>
            <person name="Hong S.-B."/>
            <person name="Kwon S.-W."/>
        </authorList>
    </citation>
    <scope>NUCLEOTIDE SEQUENCE [LARGE SCALE GENOMIC DNA]</scope>
    <source>
        <strain evidence="1 2">KACC 21507</strain>
    </source>
</reference>
<dbReference type="SUPFAM" id="SSF64288">
    <property type="entry name" value="Chorismate lyase-like"/>
    <property type="match status" value="1"/>
</dbReference>
<keyword evidence="2" id="KW-1185">Reference proteome</keyword>
<accession>A0A6P1NC02</accession>